<dbReference type="EMBL" id="VSRR010062957">
    <property type="protein sequence ID" value="MPC83627.1"/>
    <property type="molecule type" value="Genomic_DNA"/>
</dbReference>
<dbReference type="AlphaFoldDB" id="A0A5B7IPZ2"/>
<dbReference type="Proteomes" id="UP000324222">
    <property type="component" value="Unassembled WGS sequence"/>
</dbReference>
<proteinExistence type="predicted"/>
<sequence length="81" mass="8744">MSYQLFMSRPLGGPCGGRPGVWSGHEAAPSHQVAARQPGLTITLVSAEPRCLGKEIFRGESPLPVESCGPSLRRLPPNRRH</sequence>
<name>A0A5B7IPZ2_PORTR</name>
<comment type="caution">
    <text evidence="1">The sequence shown here is derived from an EMBL/GenBank/DDBJ whole genome shotgun (WGS) entry which is preliminary data.</text>
</comment>
<keyword evidence="2" id="KW-1185">Reference proteome</keyword>
<gene>
    <name evidence="1" type="ORF">E2C01_078341</name>
</gene>
<organism evidence="1 2">
    <name type="scientific">Portunus trituberculatus</name>
    <name type="common">Swimming crab</name>
    <name type="synonym">Neptunus trituberculatus</name>
    <dbReference type="NCBI Taxonomy" id="210409"/>
    <lineage>
        <taxon>Eukaryota</taxon>
        <taxon>Metazoa</taxon>
        <taxon>Ecdysozoa</taxon>
        <taxon>Arthropoda</taxon>
        <taxon>Crustacea</taxon>
        <taxon>Multicrustacea</taxon>
        <taxon>Malacostraca</taxon>
        <taxon>Eumalacostraca</taxon>
        <taxon>Eucarida</taxon>
        <taxon>Decapoda</taxon>
        <taxon>Pleocyemata</taxon>
        <taxon>Brachyura</taxon>
        <taxon>Eubrachyura</taxon>
        <taxon>Portunoidea</taxon>
        <taxon>Portunidae</taxon>
        <taxon>Portuninae</taxon>
        <taxon>Portunus</taxon>
    </lineage>
</organism>
<evidence type="ECO:0000313" key="1">
    <source>
        <dbReference type="EMBL" id="MPC83627.1"/>
    </source>
</evidence>
<evidence type="ECO:0000313" key="2">
    <source>
        <dbReference type="Proteomes" id="UP000324222"/>
    </source>
</evidence>
<reference evidence="1 2" key="1">
    <citation type="submission" date="2019-05" db="EMBL/GenBank/DDBJ databases">
        <title>Another draft genome of Portunus trituberculatus and its Hox gene families provides insights of decapod evolution.</title>
        <authorList>
            <person name="Jeong J.-H."/>
            <person name="Song I."/>
            <person name="Kim S."/>
            <person name="Choi T."/>
            <person name="Kim D."/>
            <person name="Ryu S."/>
            <person name="Kim W."/>
        </authorList>
    </citation>
    <scope>NUCLEOTIDE SEQUENCE [LARGE SCALE GENOMIC DNA]</scope>
    <source>
        <tissue evidence="1">Muscle</tissue>
    </source>
</reference>
<accession>A0A5B7IPZ2</accession>
<protein>
    <submittedName>
        <fullName evidence="1">Uncharacterized protein</fullName>
    </submittedName>
</protein>